<feature type="transmembrane region" description="Helical" evidence="2">
    <location>
        <begin position="148"/>
        <end position="169"/>
    </location>
</feature>
<dbReference type="PANTHER" id="PTHR11328">
    <property type="entry name" value="MAJOR FACILITATOR SUPERFAMILY DOMAIN-CONTAINING PROTEIN"/>
    <property type="match status" value="1"/>
</dbReference>
<accession>D6W6W0</accession>
<reference evidence="3 4" key="1">
    <citation type="journal article" date="2008" name="Nature">
        <title>The genome of the model beetle and pest Tribolium castaneum.</title>
        <authorList>
            <consortium name="Tribolium Genome Sequencing Consortium"/>
            <person name="Richards S."/>
            <person name="Gibbs R.A."/>
            <person name="Weinstock G.M."/>
            <person name="Brown S.J."/>
            <person name="Denell R."/>
            <person name="Beeman R.W."/>
            <person name="Gibbs R."/>
            <person name="Beeman R.W."/>
            <person name="Brown S.J."/>
            <person name="Bucher G."/>
            <person name="Friedrich M."/>
            <person name="Grimmelikhuijzen C.J."/>
            <person name="Klingler M."/>
            <person name="Lorenzen M."/>
            <person name="Richards S."/>
            <person name="Roth S."/>
            <person name="Schroder R."/>
            <person name="Tautz D."/>
            <person name="Zdobnov E.M."/>
            <person name="Muzny D."/>
            <person name="Gibbs R.A."/>
            <person name="Weinstock G.M."/>
            <person name="Attaway T."/>
            <person name="Bell S."/>
            <person name="Buhay C.J."/>
            <person name="Chandrabose M.N."/>
            <person name="Chavez D."/>
            <person name="Clerk-Blankenburg K.P."/>
            <person name="Cree A."/>
            <person name="Dao M."/>
            <person name="Davis C."/>
            <person name="Chacko J."/>
            <person name="Dinh H."/>
            <person name="Dugan-Rocha S."/>
            <person name="Fowler G."/>
            <person name="Garner T.T."/>
            <person name="Garnes J."/>
            <person name="Gnirke A."/>
            <person name="Hawes A."/>
            <person name="Hernandez J."/>
            <person name="Hines S."/>
            <person name="Holder M."/>
            <person name="Hume J."/>
            <person name="Jhangiani S.N."/>
            <person name="Joshi V."/>
            <person name="Khan Z.M."/>
            <person name="Jackson L."/>
            <person name="Kovar C."/>
            <person name="Kowis A."/>
            <person name="Lee S."/>
            <person name="Lewis L.R."/>
            <person name="Margolis J."/>
            <person name="Morgan M."/>
            <person name="Nazareth L.V."/>
            <person name="Nguyen N."/>
            <person name="Okwuonu G."/>
            <person name="Parker D."/>
            <person name="Richards S."/>
            <person name="Ruiz S.J."/>
            <person name="Santibanez J."/>
            <person name="Savard J."/>
            <person name="Scherer S.E."/>
            <person name="Schneider B."/>
            <person name="Sodergren E."/>
            <person name="Tautz D."/>
            <person name="Vattahil S."/>
            <person name="Villasana D."/>
            <person name="White C.S."/>
            <person name="Wright R."/>
            <person name="Park Y."/>
            <person name="Beeman R.W."/>
            <person name="Lord J."/>
            <person name="Oppert B."/>
            <person name="Lorenzen M."/>
            <person name="Brown S."/>
            <person name="Wang L."/>
            <person name="Savard J."/>
            <person name="Tautz D."/>
            <person name="Richards S."/>
            <person name="Weinstock G."/>
            <person name="Gibbs R.A."/>
            <person name="Liu Y."/>
            <person name="Worley K."/>
            <person name="Weinstock G."/>
            <person name="Elsik C.G."/>
            <person name="Reese J.T."/>
            <person name="Elhaik E."/>
            <person name="Landan G."/>
            <person name="Graur D."/>
            <person name="Arensburger P."/>
            <person name="Atkinson P."/>
            <person name="Beeman R.W."/>
            <person name="Beidler J."/>
            <person name="Brown S.J."/>
            <person name="Demuth J.P."/>
            <person name="Drury D.W."/>
            <person name="Du Y.Z."/>
            <person name="Fujiwara H."/>
            <person name="Lorenzen M."/>
            <person name="Maselli V."/>
            <person name="Osanai M."/>
            <person name="Park Y."/>
            <person name="Robertson H.M."/>
            <person name="Tu Z."/>
            <person name="Wang J.J."/>
            <person name="Wang S."/>
            <person name="Richards S."/>
            <person name="Song H."/>
            <person name="Zhang L."/>
            <person name="Sodergren E."/>
            <person name="Werner D."/>
            <person name="Stanke M."/>
            <person name="Morgenstern B."/>
            <person name="Solovyev V."/>
            <person name="Kosarev P."/>
            <person name="Brown G."/>
            <person name="Chen H.C."/>
            <person name="Ermolaeva O."/>
            <person name="Hlavina W."/>
            <person name="Kapustin Y."/>
            <person name="Kiryutin B."/>
            <person name="Kitts P."/>
            <person name="Maglott D."/>
            <person name="Pruitt K."/>
            <person name="Sapojnikov V."/>
            <person name="Souvorov A."/>
            <person name="Mackey A.J."/>
            <person name="Waterhouse R.M."/>
            <person name="Wyder S."/>
            <person name="Zdobnov E.M."/>
            <person name="Zdobnov E.M."/>
            <person name="Wyder S."/>
            <person name="Kriventseva E.V."/>
            <person name="Kadowaki T."/>
            <person name="Bork P."/>
            <person name="Aranda M."/>
            <person name="Bao R."/>
            <person name="Beermann A."/>
            <person name="Berns N."/>
            <person name="Bolognesi R."/>
            <person name="Bonneton F."/>
            <person name="Bopp D."/>
            <person name="Brown S.J."/>
            <person name="Bucher G."/>
            <person name="Butts T."/>
            <person name="Chaumot A."/>
            <person name="Denell R.E."/>
            <person name="Ferrier D.E."/>
            <person name="Friedrich M."/>
            <person name="Gordon C.M."/>
            <person name="Jindra M."/>
            <person name="Klingler M."/>
            <person name="Lan Q."/>
            <person name="Lattorff H.M."/>
            <person name="Laudet V."/>
            <person name="von Levetsow C."/>
            <person name="Liu Z."/>
            <person name="Lutz R."/>
            <person name="Lynch J.A."/>
            <person name="da Fonseca R.N."/>
            <person name="Posnien N."/>
            <person name="Reuter R."/>
            <person name="Roth S."/>
            <person name="Savard J."/>
            <person name="Schinko J.B."/>
            <person name="Schmitt C."/>
            <person name="Schoppmeier M."/>
            <person name="Schroder R."/>
            <person name="Shippy T.D."/>
            <person name="Simonnet F."/>
            <person name="Marques-Souza H."/>
            <person name="Tautz D."/>
            <person name="Tomoyasu Y."/>
            <person name="Trauner J."/>
            <person name="Van der Zee M."/>
            <person name="Vervoort M."/>
            <person name="Wittkopp N."/>
            <person name="Wimmer E.A."/>
            <person name="Yang X."/>
            <person name="Jones A.K."/>
            <person name="Sattelle D.B."/>
            <person name="Ebert P.R."/>
            <person name="Nelson D."/>
            <person name="Scott J.G."/>
            <person name="Beeman R.W."/>
            <person name="Muthukrishnan S."/>
            <person name="Kramer K.J."/>
            <person name="Arakane Y."/>
            <person name="Beeman R.W."/>
            <person name="Zhu Q."/>
            <person name="Hogenkamp D."/>
            <person name="Dixit R."/>
            <person name="Oppert B."/>
            <person name="Jiang H."/>
            <person name="Zou Z."/>
            <person name="Marshall J."/>
            <person name="Elpidina E."/>
            <person name="Vinokurov K."/>
            <person name="Oppert C."/>
            <person name="Zou Z."/>
            <person name="Evans J."/>
            <person name="Lu Z."/>
            <person name="Zhao P."/>
            <person name="Sumathipala N."/>
            <person name="Altincicek B."/>
            <person name="Vilcinskas A."/>
            <person name="Williams M."/>
            <person name="Hultmark D."/>
            <person name="Hetru C."/>
            <person name="Jiang H."/>
            <person name="Grimmelikhuijzen C.J."/>
            <person name="Hauser F."/>
            <person name="Cazzamali G."/>
            <person name="Williamson M."/>
            <person name="Park Y."/>
            <person name="Li B."/>
            <person name="Tanaka Y."/>
            <person name="Predel R."/>
            <person name="Neupert S."/>
            <person name="Schachtner J."/>
            <person name="Verleyen P."/>
            <person name="Raible F."/>
            <person name="Bork P."/>
            <person name="Friedrich M."/>
            <person name="Walden K.K."/>
            <person name="Robertson H.M."/>
            <person name="Angeli S."/>
            <person name="Foret S."/>
            <person name="Bucher G."/>
            <person name="Schuetz S."/>
            <person name="Maleszka R."/>
            <person name="Wimmer E.A."/>
            <person name="Beeman R.W."/>
            <person name="Lorenzen M."/>
            <person name="Tomoyasu Y."/>
            <person name="Miller S.C."/>
            <person name="Grossmann D."/>
            <person name="Bucher G."/>
        </authorList>
    </citation>
    <scope>NUCLEOTIDE SEQUENCE [LARGE SCALE GENOMIC DNA]</scope>
    <source>
        <strain evidence="3 4">Georgia GA2</strain>
    </source>
</reference>
<dbReference type="Proteomes" id="UP000007266">
    <property type="component" value="Linkage group 1"/>
</dbReference>
<dbReference type="STRING" id="7070.D6W6W0"/>
<feature type="transmembrane region" description="Helical" evidence="2">
    <location>
        <begin position="189"/>
        <end position="208"/>
    </location>
</feature>
<proteinExistence type="inferred from homology"/>
<gene>
    <name evidence="3" type="primary">AUGUSTUS-3.0.2_13631</name>
    <name evidence="3" type="ORF">TcasGA2_TC013631</name>
</gene>
<evidence type="ECO:0000256" key="2">
    <source>
        <dbReference type="SAM" id="Phobius"/>
    </source>
</evidence>
<dbReference type="PANTHER" id="PTHR11328:SF49">
    <property type="entry name" value="MAJOR FACILITATOR SUPERFAMILY DOMAIN-CONTAINING PROTEIN 12-LIKE PROTEIN"/>
    <property type="match status" value="1"/>
</dbReference>
<feature type="transmembrane region" description="Helical" evidence="2">
    <location>
        <begin position="78"/>
        <end position="96"/>
    </location>
</feature>
<dbReference type="TCDB" id="2.A.2.7.2">
    <property type="family name" value="the glycoside-pentoside-hexuronide (gph):cation symporter family"/>
</dbReference>
<keyword evidence="4" id="KW-1185">Reference proteome</keyword>
<dbReference type="Gene3D" id="1.20.1250.20">
    <property type="entry name" value="MFS general substrate transporter like domains"/>
    <property type="match status" value="1"/>
</dbReference>
<dbReference type="GO" id="GO:0005886">
    <property type="term" value="C:plasma membrane"/>
    <property type="evidence" value="ECO:0000318"/>
    <property type="project" value="GO_Central"/>
</dbReference>
<dbReference type="InParanoid" id="D6W6W0"/>
<dbReference type="InterPro" id="IPR039672">
    <property type="entry name" value="MFS_2"/>
</dbReference>
<dbReference type="AlphaFoldDB" id="D6W6W0"/>
<reference evidence="3 4" key="2">
    <citation type="journal article" date="2010" name="Nucleic Acids Res.">
        <title>BeetleBase in 2010: revisions to provide comprehensive genomic information for Tribolium castaneum.</title>
        <authorList>
            <person name="Kim H.S."/>
            <person name="Murphy T."/>
            <person name="Xia J."/>
            <person name="Caragea D."/>
            <person name="Park Y."/>
            <person name="Beeman R.W."/>
            <person name="Lorenzen M.D."/>
            <person name="Butcher S."/>
            <person name="Manak J.R."/>
            <person name="Brown S.J."/>
        </authorList>
    </citation>
    <scope>GENOME REANNOTATION</scope>
    <source>
        <strain evidence="3 4">Georgia GA2</strain>
    </source>
</reference>
<feature type="transmembrane region" description="Helical" evidence="2">
    <location>
        <begin position="319"/>
        <end position="340"/>
    </location>
</feature>
<dbReference type="InterPro" id="IPR036259">
    <property type="entry name" value="MFS_trans_sf"/>
</dbReference>
<organism evidence="3 4">
    <name type="scientific">Tribolium castaneum</name>
    <name type="common">Red flour beetle</name>
    <dbReference type="NCBI Taxonomy" id="7070"/>
    <lineage>
        <taxon>Eukaryota</taxon>
        <taxon>Metazoa</taxon>
        <taxon>Ecdysozoa</taxon>
        <taxon>Arthropoda</taxon>
        <taxon>Hexapoda</taxon>
        <taxon>Insecta</taxon>
        <taxon>Pterygota</taxon>
        <taxon>Neoptera</taxon>
        <taxon>Endopterygota</taxon>
        <taxon>Coleoptera</taxon>
        <taxon>Polyphaga</taxon>
        <taxon>Cucujiformia</taxon>
        <taxon>Tenebrionidae</taxon>
        <taxon>Tenebrionidae incertae sedis</taxon>
        <taxon>Tribolium</taxon>
    </lineage>
</organism>
<keyword evidence="2" id="KW-1133">Transmembrane helix</keyword>
<dbReference type="GO" id="GO:0033229">
    <property type="term" value="F:cysteine transmembrane transporter activity"/>
    <property type="evidence" value="ECO:0000318"/>
    <property type="project" value="GO_Central"/>
</dbReference>
<feature type="transmembrane region" description="Helical" evidence="2">
    <location>
        <begin position="21"/>
        <end position="42"/>
    </location>
</feature>
<comment type="similarity">
    <text evidence="1">Belongs to the major facilitator superfamily.</text>
</comment>
<dbReference type="GO" id="GO:0008643">
    <property type="term" value="P:carbohydrate transport"/>
    <property type="evidence" value="ECO:0007669"/>
    <property type="project" value="InterPro"/>
</dbReference>
<evidence type="ECO:0000313" key="3">
    <source>
        <dbReference type="EMBL" id="EFA11449.2"/>
    </source>
</evidence>
<feature type="transmembrane region" description="Helical" evidence="2">
    <location>
        <begin position="108"/>
        <end position="127"/>
    </location>
</feature>
<dbReference type="OMA" id="CEKIGYG"/>
<evidence type="ECO:0000256" key="1">
    <source>
        <dbReference type="ARBA" id="ARBA00008335"/>
    </source>
</evidence>
<keyword evidence="2" id="KW-0812">Transmembrane</keyword>
<sequence length="420" mass="46535">MANLDRRCYWVQKLCYGMGHVYNDLCAAMWFSYTLFYLQIVLQMESKTAGILIMTGQVVDALATPVVGYAVDRTGARRAWHLAGTLAVSVGFSLIYCLKPTALNTWVLIDYGFVISLFQIGWAITQISHLSIIPEIATTHRYTSDLTAIRYTATVCCSISVYLITLIVLKNDNDPNKIGPDDFYKFKEIALIISLIGIFASLIFYCGALTKEESRSDYDIIPESESDSSGLVTNEEVTHFLKSSIIYKVSLMYMASRLFTTLTLIYIPLYLDEKGARSEDTGDGIRQTIASVPLVCFVASFMTSIALKFRLRRCSDKVVYLVGIILALIGSVWIKLGFLFRSDSQLYVIASLIGVSGSATMVSSLCLTAEFVKVNGYGGASVYSTVTFTDKLISGGVVLLVQNLQCTPKEMCPHFYEDAH</sequence>
<feature type="transmembrane region" description="Helical" evidence="2">
    <location>
        <begin position="289"/>
        <end position="307"/>
    </location>
</feature>
<dbReference type="HOGENOM" id="CLU_030068_1_1_1"/>
<evidence type="ECO:0000313" key="4">
    <source>
        <dbReference type="Proteomes" id="UP000007266"/>
    </source>
</evidence>
<feature type="transmembrane region" description="Helical" evidence="2">
    <location>
        <begin position="251"/>
        <end position="269"/>
    </location>
</feature>
<dbReference type="GO" id="GO:1903712">
    <property type="term" value="P:cysteine transmembrane transport"/>
    <property type="evidence" value="ECO:0000318"/>
    <property type="project" value="GO_Central"/>
</dbReference>
<protein>
    <submittedName>
        <fullName evidence="3">Major facilitator superfamily domain-containing protein 12-like Protein</fullName>
    </submittedName>
</protein>
<dbReference type="EMBL" id="KQ971307">
    <property type="protein sequence ID" value="EFA11449.2"/>
    <property type="molecule type" value="Genomic_DNA"/>
</dbReference>
<feature type="transmembrane region" description="Helical" evidence="2">
    <location>
        <begin position="48"/>
        <end position="71"/>
    </location>
</feature>
<feature type="transmembrane region" description="Helical" evidence="2">
    <location>
        <begin position="346"/>
        <end position="367"/>
    </location>
</feature>
<dbReference type="SUPFAM" id="SSF103473">
    <property type="entry name" value="MFS general substrate transporter"/>
    <property type="match status" value="1"/>
</dbReference>
<dbReference type="Pfam" id="PF13347">
    <property type="entry name" value="MFS_2"/>
    <property type="match status" value="1"/>
</dbReference>
<keyword evidence="2" id="KW-0472">Membrane</keyword>
<dbReference type="eggNOG" id="KOG4830">
    <property type="taxonomic scope" value="Eukaryota"/>
</dbReference>
<dbReference type="GO" id="GO:0015293">
    <property type="term" value="F:symporter activity"/>
    <property type="evidence" value="ECO:0007669"/>
    <property type="project" value="InterPro"/>
</dbReference>
<name>D6W6W0_TRICA</name>